<dbReference type="Proteomes" id="UP001250214">
    <property type="component" value="Unassembled WGS sequence"/>
</dbReference>
<proteinExistence type="predicted"/>
<dbReference type="SUPFAM" id="SSF53850">
    <property type="entry name" value="Periplasmic binding protein-like II"/>
    <property type="match status" value="1"/>
</dbReference>
<dbReference type="InterPro" id="IPR006059">
    <property type="entry name" value="SBP"/>
</dbReference>
<dbReference type="PROSITE" id="PS51257">
    <property type="entry name" value="PROKAR_LIPOPROTEIN"/>
    <property type="match status" value="1"/>
</dbReference>
<keyword evidence="2" id="KW-1185">Reference proteome</keyword>
<dbReference type="RefSeq" id="WP_310911132.1">
    <property type="nucleotide sequence ID" value="NZ_JAVLVT010000001.1"/>
</dbReference>
<dbReference type="Pfam" id="PF01547">
    <property type="entry name" value="SBP_bac_1"/>
    <property type="match status" value="1"/>
</dbReference>
<evidence type="ECO:0000313" key="2">
    <source>
        <dbReference type="Proteomes" id="UP001250214"/>
    </source>
</evidence>
<gene>
    <name evidence="1" type="ORF">RIF23_05140</name>
</gene>
<reference evidence="2" key="1">
    <citation type="submission" date="2023-07" db="EMBL/GenBank/DDBJ databases">
        <title>Novel species in the genus Lipingzhangella isolated from Sambhar Salt Lake.</title>
        <authorList>
            <person name="Jiya N."/>
            <person name="Kajale S."/>
            <person name="Sharma A."/>
        </authorList>
    </citation>
    <scope>NUCLEOTIDE SEQUENCE [LARGE SCALE GENOMIC DNA]</scope>
    <source>
        <strain evidence="2">LS1_29</strain>
    </source>
</reference>
<dbReference type="InterPro" id="IPR050490">
    <property type="entry name" value="Bact_solute-bd_prot1"/>
</dbReference>
<comment type="caution">
    <text evidence="1">The sequence shown here is derived from an EMBL/GenBank/DDBJ whole genome shotgun (WGS) entry which is preliminary data.</text>
</comment>
<evidence type="ECO:0000313" key="1">
    <source>
        <dbReference type="EMBL" id="MDS1269674.1"/>
    </source>
</evidence>
<dbReference type="InterPro" id="IPR006311">
    <property type="entry name" value="TAT_signal"/>
</dbReference>
<organism evidence="1 2">
    <name type="scientific">Lipingzhangella rawalii</name>
    <dbReference type="NCBI Taxonomy" id="2055835"/>
    <lineage>
        <taxon>Bacteria</taxon>
        <taxon>Bacillati</taxon>
        <taxon>Actinomycetota</taxon>
        <taxon>Actinomycetes</taxon>
        <taxon>Streptosporangiales</taxon>
        <taxon>Nocardiopsidaceae</taxon>
        <taxon>Lipingzhangella</taxon>
    </lineage>
</organism>
<dbReference type="PROSITE" id="PS51318">
    <property type="entry name" value="TAT"/>
    <property type="match status" value="1"/>
</dbReference>
<sequence>MRDASPTQPGSGLARRGFLKSSFVLAGLGLAACTPADAVLDTRVRLRQWNLFSGGDGNRMIQMHEDFQAQHPDLDFRATTFEWGAPFYTKVAMAAAGGRAADVATVHLSRLASLAPGRLLDPVDEGLLAEAGIDASVFLPNVWEQCFHDGQLYAIPLDTHTHIQYFNPEICAEAGLLDGDGRLTEVNGLEEFLDMCREIAQVTGDMAVSLDTTYSWPIFWAMFRQQDGELSFTDDDFHLDDEAAYTAFEALYRLSEEGLAPRFADGQGATSNFDNLQAGLLLQGNWEIASFEATGTPYSATQMPNFFGNRRTRGDAHCFVLPHQENRDRDRTRAALTYAAWMVRNSLSWGEGGGHIPAYQPVVRSEEYQPLEPHVHYAEAAANTEFEPEAWFSGSASQLQSEAAAALNGIHAGTATPKDALHQFRRSLRSLVTTPAPV</sequence>
<dbReference type="PANTHER" id="PTHR43649:SF14">
    <property type="entry name" value="BLR3389 PROTEIN"/>
    <property type="match status" value="1"/>
</dbReference>
<name>A0ABU2H4Y1_9ACTN</name>
<protein>
    <submittedName>
        <fullName evidence="1">Extracellular solute-binding protein</fullName>
    </submittedName>
</protein>
<dbReference type="EMBL" id="JAVLVT010000001">
    <property type="protein sequence ID" value="MDS1269674.1"/>
    <property type="molecule type" value="Genomic_DNA"/>
</dbReference>
<accession>A0ABU2H4Y1</accession>
<dbReference type="PANTHER" id="PTHR43649">
    <property type="entry name" value="ARABINOSE-BINDING PROTEIN-RELATED"/>
    <property type="match status" value="1"/>
</dbReference>
<dbReference type="Gene3D" id="3.40.190.10">
    <property type="entry name" value="Periplasmic binding protein-like II"/>
    <property type="match status" value="1"/>
</dbReference>